<feature type="transmembrane region" description="Helical" evidence="1">
    <location>
        <begin position="59"/>
        <end position="77"/>
    </location>
</feature>
<organism evidence="2 3">
    <name type="scientific">Halosimplex pelagicum</name>
    <dbReference type="NCBI Taxonomy" id="869886"/>
    <lineage>
        <taxon>Archaea</taxon>
        <taxon>Methanobacteriati</taxon>
        <taxon>Methanobacteriota</taxon>
        <taxon>Stenosarchaea group</taxon>
        <taxon>Halobacteria</taxon>
        <taxon>Halobacteriales</taxon>
        <taxon>Haloarculaceae</taxon>
        <taxon>Halosimplex</taxon>
    </lineage>
</organism>
<reference evidence="2 3" key="1">
    <citation type="submission" date="2020-07" db="EMBL/GenBank/DDBJ databases">
        <title>Halosimplex litoreum sp. nov. and Halosimplex rubrum sp. nov., isolated from different salt environments.</title>
        <authorList>
            <person name="Cui H."/>
        </authorList>
    </citation>
    <scope>NUCLEOTIDE SEQUENCE [LARGE SCALE GENOMIC DNA]</scope>
    <source>
        <strain evidence="2 3">R2</strain>
    </source>
</reference>
<dbReference type="AlphaFoldDB" id="A0A7D5PDE9"/>
<gene>
    <name evidence="2" type="ORF">HZS54_17945</name>
</gene>
<dbReference type="EMBL" id="CP058909">
    <property type="protein sequence ID" value="QLH83398.1"/>
    <property type="molecule type" value="Genomic_DNA"/>
</dbReference>
<accession>A0A7D5PDE9</accession>
<name>A0A7D5PDE9_9EURY</name>
<keyword evidence="1" id="KW-1133">Transmembrane helix</keyword>
<protein>
    <submittedName>
        <fullName evidence="2">Uncharacterized protein</fullName>
    </submittedName>
</protein>
<keyword evidence="3" id="KW-1185">Reference proteome</keyword>
<evidence type="ECO:0000256" key="1">
    <source>
        <dbReference type="SAM" id="Phobius"/>
    </source>
</evidence>
<keyword evidence="1" id="KW-0472">Membrane</keyword>
<evidence type="ECO:0000313" key="3">
    <source>
        <dbReference type="Proteomes" id="UP000509346"/>
    </source>
</evidence>
<feature type="transmembrane region" description="Helical" evidence="1">
    <location>
        <begin position="6"/>
        <end position="22"/>
    </location>
</feature>
<feature type="transmembrane region" description="Helical" evidence="1">
    <location>
        <begin position="34"/>
        <end position="53"/>
    </location>
</feature>
<dbReference type="Proteomes" id="UP000509346">
    <property type="component" value="Chromosome"/>
</dbReference>
<dbReference type="RefSeq" id="WP_179918447.1">
    <property type="nucleotide sequence ID" value="NZ_CP058909.1"/>
</dbReference>
<evidence type="ECO:0000313" key="2">
    <source>
        <dbReference type="EMBL" id="QLH83398.1"/>
    </source>
</evidence>
<dbReference type="KEGG" id="hpel:HZS54_17945"/>
<keyword evidence="1" id="KW-0812">Transmembrane</keyword>
<dbReference type="GeneID" id="56084512"/>
<sequence length="90" mass="9966">MIEVLILVALAGGVALLMSRTYPSATKTWFRRIMTFRSILGSIGGFALGLVFLGTGVDFLVLTGFAIMVYSTLYVLYENPFAEVRKWIPI</sequence>
<proteinExistence type="predicted"/>